<name>A0A8S5RWF2_9CAUD</name>
<organism evidence="1">
    <name type="scientific">Siphoviridae sp. ctHip2</name>
    <dbReference type="NCBI Taxonomy" id="2827830"/>
    <lineage>
        <taxon>Viruses</taxon>
        <taxon>Duplodnaviria</taxon>
        <taxon>Heunggongvirae</taxon>
        <taxon>Uroviricota</taxon>
        <taxon>Caudoviricetes</taxon>
    </lineage>
</organism>
<reference evidence="1" key="1">
    <citation type="journal article" date="2021" name="Proc. Natl. Acad. Sci. U.S.A.">
        <title>A Catalog of Tens of Thousands of Viruses from Human Metagenomes Reveals Hidden Associations with Chronic Diseases.</title>
        <authorList>
            <person name="Tisza M.J."/>
            <person name="Buck C.B."/>
        </authorList>
    </citation>
    <scope>NUCLEOTIDE SEQUENCE</scope>
    <source>
        <strain evidence="1">CtHip2</strain>
    </source>
</reference>
<proteinExistence type="predicted"/>
<dbReference type="EMBL" id="BK032497">
    <property type="protein sequence ID" value="DAF42887.1"/>
    <property type="molecule type" value="Genomic_DNA"/>
</dbReference>
<evidence type="ECO:0000313" key="1">
    <source>
        <dbReference type="EMBL" id="DAF42887.1"/>
    </source>
</evidence>
<protein>
    <submittedName>
        <fullName evidence="1">Uncharacterized protein</fullName>
    </submittedName>
</protein>
<sequence length="319" mass="37217">MTKTIKGFIKTFNKHELGKEYSKTNSYLADAIRFELKDVYNAGSDYSIIYPYIYEVEANVEDVWNISKGQTWLPDYFQTTKAVAVREVSYLELVQAIDLTSSTKEKFEKIYNGDLTKEEFETTWASLTKRSFEALGHNQRFLYIACLSQDKYELTKPEKELSETTLMLHAKYGKLFNKDLRVSSKVKMNIATENEIINALETDLFDVPNILENLVETENYDFDFVLKLLKESNYLIFNKLTTAYGYNTGRWEFDKIDTNRAKAESYLNPIKAFNDYKDHEELILKGLLLNNFLIKGADYSEFESILKIKEELEVELKTL</sequence>
<accession>A0A8S5RWF2</accession>